<protein>
    <recommendedName>
        <fullName evidence="8">4-alpha-glucanotransferase</fullName>
    </recommendedName>
</protein>
<sequence>MHKVSLLFGVHMHQPVDNFNEAVDEAIELCYKPFFETMLKYSEFKFSVHCSGWLLDKIRNNNPDIFKNMKTLTDNGSIEWISAGYYEPVLSSITSTDRQAQIKKLNKYIKKHLGVKPKGLWLTERVWESSIVPDIAACGNEFVMVDDYHFLSSGFSADKMNGYYKTEESGAEIGLFPIAQSLRYALPFFSVERSIDAILKCADNENSAAIIFDDAEKFGLWPKTHEWVYEKKWLEKFLETIINHQQIKTEHYSEYMKQNRSLGLAYLNNTSYFEMGEWSLKPKQTIALERLKRALGDEYFNEMAVAFVKGATWKNFFIKYSESNYLHKRMLNLSLNQYDLDENSLESLYKLQTNDVFWHGVFGGLYLPNLRDNAYKYLLEIEKTRAKNHTVYEVLDINKDGYDELKVLTQNLSVVFSTKHGAQMIEFGSFDTLFNWQNTLTRREEAYHEKILNPKTVETTEQHSEDEIETIHSDLAVIDESLKDELIYDWHPKYSFIDHFSFEDFLLENFKNLTFREVGDFANQAFLKEENKNIFTRVGGLYLDAAYPTTLTKEYLFDKNKIELKLDVDSKYDQKLFYAMEFNLHFAHPYKVTFNSKTMGDGFSEIDCNELLIVDDFTNRLLKLTINRKCNIYGYILNTVSQNESGFERVAQEISFIFTTSYKSNLSLNIALEVIDV</sequence>
<dbReference type="GO" id="GO:0005975">
    <property type="term" value="P:carbohydrate metabolic process"/>
    <property type="evidence" value="ECO:0007669"/>
    <property type="project" value="InterPro"/>
</dbReference>
<evidence type="ECO:0000256" key="1">
    <source>
        <dbReference type="ARBA" id="ARBA00006821"/>
    </source>
</evidence>
<dbReference type="InterPro" id="IPR015179">
    <property type="entry name" value="A-amylase/a-glucTrfase_C"/>
</dbReference>
<evidence type="ECO:0000313" key="6">
    <source>
        <dbReference type="EMBL" id="EQB34841.1"/>
    </source>
</evidence>
<dbReference type="SUPFAM" id="SSF88688">
    <property type="entry name" value="Families 57/38 glycoside transferase middle domain"/>
    <property type="match status" value="1"/>
</dbReference>
<dbReference type="RefSeq" id="WP_021288293.1">
    <property type="nucleotide sequence ID" value="NZ_AUPZ01000014.1"/>
</dbReference>
<dbReference type="Pfam" id="PF03065">
    <property type="entry name" value="Glyco_hydro_57"/>
    <property type="match status" value="1"/>
</dbReference>
<evidence type="ECO:0000256" key="2">
    <source>
        <dbReference type="ARBA" id="ARBA00023277"/>
    </source>
</evidence>
<comment type="similarity">
    <text evidence="1">Belongs to the glycosyl hydrolase 57 family.</text>
</comment>
<dbReference type="InterPro" id="IPR004300">
    <property type="entry name" value="Glyco_hydro_57_N"/>
</dbReference>
<evidence type="ECO:0000259" key="5">
    <source>
        <dbReference type="Pfam" id="PF09095"/>
    </source>
</evidence>
<name>T0JA05_9BACT</name>
<dbReference type="Gene3D" id="2.70.98.10">
    <property type="match status" value="1"/>
</dbReference>
<keyword evidence="7" id="KW-1185">Reference proteome</keyword>
<dbReference type="Pfam" id="PF09095">
    <property type="entry name" value="AmyA-gluTrfs_C"/>
    <property type="match status" value="1"/>
</dbReference>
<dbReference type="SUPFAM" id="SSF88713">
    <property type="entry name" value="Glycoside hydrolase/deacetylase"/>
    <property type="match status" value="1"/>
</dbReference>
<dbReference type="CDD" id="cd10793">
    <property type="entry name" value="GH57N_TLGT_like"/>
    <property type="match status" value="1"/>
</dbReference>
<dbReference type="AlphaFoldDB" id="T0JA05"/>
<dbReference type="EMBL" id="AUPZ01000014">
    <property type="protein sequence ID" value="EQB34841.1"/>
    <property type="molecule type" value="Genomic_DNA"/>
</dbReference>
<dbReference type="Gene3D" id="3.20.110.20">
    <property type="match status" value="1"/>
</dbReference>
<proteinExistence type="inferred from homology"/>
<dbReference type="eggNOG" id="COG1449">
    <property type="taxonomic scope" value="Bacteria"/>
</dbReference>
<dbReference type="SUPFAM" id="SSF74650">
    <property type="entry name" value="Galactose mutarotase-like"/>
    <property type="match status" value="1"/>
</dbReference>
<feature type="domain" description="Alpha-amylase/4-alpha-glucanotransferase central" evidence="4">
    <location>
        <begin position="312"/>
        <end position="383"/>
    </location>
</feature>
<evidence type="ECO:0000259" key="3">
    <source>
        <dbReference type="Pfam" id="PF03065"/>
    </source>
</evidence>
<dbReference type="PANTHER" id="PTHR36306:SF1">
    <property type="entry name" value="ALPHA-AMYLASE-RELATED"/>
    <property type="match status" value="1"/>
</dbReference>
<dbReference type="GO" id="GO:0003824">
    <property type="term" value="F:catalytic activity"/>
    <property type="evidence" value="ECO:0007669"/>
    <property type="project" value="InterPro"/>
</dbReference>
<dbReference type="InterPro" id="IPR014718">
    <property type="entry name" value="GH-type_carb-bd"/>
</dbReference>
<dbReference type="InterPro" id="IPR015178">
    <property type="entry name" value="A-amylase/a-glucTrfase_central"/>
</dbReference>
<dbReference type="InterPro" id="IPR052046">
    <property type="entry name" value="GH57_Enzymes"/>
</dbReference>
<dbReference type="InterPro" id="IPR011013">
    <property type="entry name" value="Gal_mutarotase_sf_dom"/>
</dbReference>
<dbReference type="InterPro" id="IPR011330">
    <property type="entry name" value="Glyco_hydro/deAcase_b/a-brl"/>
</dbReference>
<reference evidence="6 7" key="1">
    <citation type="submission" date="2013-07" db="EMBL/GenBank/DDBJ databases">
        <title>Sulfurimonas hongkongensis AST-10 Genome Sequencing.</title>
        <authorList>
            <person name="Cai L."/>
            <person name="Zhang T."/>
        </authorList>
    </citation>
    <scope>NUCLEOTIDE SEQUENCE [LARGE SCALE GENOMIC DNA]</scope>
    <source>
        <strain evidence="6 7">AST-10</strain>
    </source>
</reference>
<feature type="domain" description="Alpha-amylase/4-alpha-glucanotransferase C-terminal" evidence="5">
    <location>
        <begin position="396"/>
        <end position="670"/>
    </location>
</feature>
<accession>T0JA05</accession>
<dbReference type="STRING" id="1172190.M947_10245"/>
<dbReference type="Pfam" id="PF09094">
    <property type="entry name" value="AmyA-A_glucT_m"/>
    <property type="match status" value="1"/>
</dbReference>
<feature type="domain" description="Glycoside hydrolase family 57 N-terminal" evidence="3">
    <location>
        <begin position="26"/>
        <end position="265"/>
    </location>
</feature>
<dbReference type="Proteomes" id="UP000015520">
    <property type="component" value="Unassembled WGS sequence"/>
</dbReference>
<dbReference type="GO" id="GO:0030246">
    <property type="term" value="F:carbohydrate binding"/>
    <property type="evidence" value="ECO:0007669"/>
    <property type="project" value="InterPro"/>
</dbReference>
<keyword evidence="2" id="KW-0119">Carbohydrate metabolism</keyword>
<dbReference type="OrthoDB" id="8476at2"/>
<dbReference type="PANTHER" id="PTHR36306">
    <property type="entry name" value="ALPHA-AMYLASE-RELATED-RELATED"/>
    <property type="match status" value="1"/>
</dbReference>
<organism evidence="6 7">
    <name type="scientific">Sulfurimonas hongkongensis</name>
    <dbReference type="NCBI Taxonomy" id="1172190"/>
    <lineage>
        <taxon>Bacteria</taxon>
        <taxon>Pseudomonadati</taxon>
        <taxon>Campylobacterota</taxon>
        <taxon>Epsilonproteobacteria</taxon>
        <taxon>Campylobacterales</taxon>
        <taxon>Sulfurimonadaceae</taxon>
        <taxon>Sulfurimonas</taxon>
    </lineage>
</organism>
<dbReference type="PATRIC" id="fig|1172190.3.peg.1984"/>
<comment type="caution">
    <text evidence="6">The sequence shown here is derived from an EMBL/GenBank/DDBJ whole genome shotgun (WGS) entry which is preliminary data.</text>
</comment>
<evidence type="ECO:0000259" key="4">
    <source>
        <dbReference type="Pfam" id="PF09094"/>
    </source>
</evidence>
<evidence type="ECO:0008006" key="8">
    <source>
        <dbReference type="Google" id="ProtNLM"/>
    </source>
</evidence>
<gene>
    <name evidence="6" type="ORF">M947_10245</name>
</gene>
<evidence type="ECO:0000313" key="7">
    <source>
        <dbReference type="Proteomes" id="UP000015520"/>
    </source>
</evidence>
<dbReference type="InterPro" id="IPR028995">
    <property type="entry name" value="Glyco_hydro_57/38_cen_sf"/>
</dbReference>